<reference evidence="2 3" key="1">
    <citation type="submission" date="2013-05" db="EMBL/GenBank/DDBJ databases">
        <title>Genome assembly of Chondromyces apiculatus DSM 436.</title>
        <authorList>
            <person name="Sharma G."/>
            <person name="Khatri I."/>
            <person name="Kaur C."/>
            <person name="Mayilraj S."/>
            <person name="Subramanian S."/>
        </authorList>
    </citation>
    <scope>NUCLEOTIDE SEQUENCE [LARGE SCALE GENOMIC DNA]</scope>
    <source>
        <strain evidence="2 3">DSM 436</strain>
    </source>
</reference>
<evidence type="ECO:0000313" key="2">
    <source>
        <dbReference type="EMBL" id="EYF01884.1"/>
    </source>
</evidence>
<dbReference type="AlphaFoldDB" id="A0A017SY19"/>
<name>A0A017SY19_9BACT</name>
<sequence length="78" mass="8996">MSGDRPSVPEPLELVLQLMDLRQHDLAAEQVRLLVERDDPRAQPTLRVVRERVGGLRGPERSRWDSELRRLSRSRTAA</sequence>
<feature type="compositionally biased region" description="Basic and acidic residues" evidence="1">
    <location>
        <begin position="57"/>
        <end position="70"/>
    </location>
</feature>
<evidence type="ECO:0000313" key="3">
    <source>
        <dbReference type="Proteomes" id="UP000019678"/>
    </source>
</evidence>
<dbReference type="STRING" id="1192034.CAP_7652"/>
<keyword evidence="3" id="KW-1185">Reference proteome</keyword>
<organism evidence="2 3">
    <name type="scientific">Chondromyces apiculatus DSM 436</name>
    <dbReference type="NCBI Taxonomy" id="1192034"/>
    <lineage>
        <taxon>Bacteria</taxon>
        <taxon>Pseudomonadati</taxon>
        <taxon>Myxococcota</taxon>
        <taxon>Polyangia</taxon>
        <taxon>Polyangiales</taxon>
        <taxon>Polyangiaceae</taxon>
        <taxon>Chondromyces</taxon>
    </lineage>
</organism>
<dbReference type="Proteomes" id="UP000019678">
    <property type="component" value="Unassembled WGS sequence"/>
</dbReference>
<proteinExistence type="predicted"/>
<protein>
    <submittedName>
        <fullName evidence="2">Uncharacterized protein</fullName>
    </submittedName>
</protein>
<accession>A0A017SY19</accession>
<feature type="region of interest" description="Disordered" evidence="1">
    <location>
        <begin position="57"/>
        <end position="78"/>
    </location>
</feature>
<evidence type="ECO:0000256" key="1">
    <source>
        <dbReference type="SAM" id="MobiDB-lite"/>
    </source>
</evidence>
<comment type="caution">
    <text evidence="2">The sequence shown here is derived from an EMBL/GenBank/DDBJ whole genome shotgun (WGS) entry which is preliminary data.</text>
</comment>
<dbReference type="EMBL" id="ASRX01000069">
    <property type="protein sequence ID" value="EYF01884.1"/>
    <property type="molecule type" value="Genomic_DNA"/>
</dbReference>
<gene>
    <name evidence="2" type="ORF">CAP_7652</name>
</gene>